<gene>
    <name evidence="1" type="ORF">TrST_g5526</name>
</gene>
<sequence length="257" mass="27816">MPKDQFFKNDEGVLGVYDINYDDAFKFEFDLGKNQTMGIMAMIPYCWPFLPCAFCFVNSEMFRSNIDDQIRAQHVAITQDGIKYVTEGHKTGCRLDCQDKGKISKTVPFDKITDCDIEEPAGSSGPCCCMVKNTLTLVNIDTASGSRGGGEPGQGAGHELTIKGLIDPHQFKKDVWSMKRGEGIASSSGASPVGASMEMDRSGGVQMMSAPEPVKTGFFSSKSAAPASNSELTGLMVEQNGLLKEQNGILNKILAKK</sequence>
<comment type="caution">
    <text evidence="1">The sequence shown here is derived from an EMBL/GenBank/DDBJ whole genome shotgun (WGS) entry which is preliminary data.</text>
</comment>
<dbReference type="Proteomes" id="UP001165085">
    <property type="component" value="Unassembled WGS sequence"/>
</dbReference>
<reference evidence="2" key="1">
    <citation type="journal article" date="2023" name="Commun. Biol.">
        <title>Genome analysis of Parmales, the sister group of diatoms, reveals the evolutionary specialization of diatoms from phago-mixotrophs to photoautotrophs.</title>
        <authorList>
            <person name="Ban H."/>
            <person name="Sato S."/>
            <person name="Yoshikawa S."/>
            <person name="Yamada K."/>
            <person name="Nakamura Y."/>
            <person name="Ichinomiya M."/>
            <person name="Sato N."/>
            <person name="Blanc-Mathieu R."/>
            <person name="Endo H."/>
            <person name="Kuwata A."/>
            <person name="Ogata H."/>
        </authorList>
    </citation>
    <scope>NUCLEOTIDE SEQUENCE [LARGE SCALE GENOMIC DNA]</scope>
    <source>
        <strain evidence="2">NIES 3701</strain>
    </source>
</reference>
<dbReference type="EMBL" id="BRXY01000372">
    <property type="protein sequence ID" value="GMH90411.1"/>
    <property type="molecule type" value="Genomic_DNA"/>
</dbReference>
<name>A0A9W7BH77_9STRA</name>
<protein>
    <submittedName>
        <fullName evidence="1">Uncharacterized protein</fullName>
    </submittedName>
</protein>
<dbReference type="OrthoDB" id="193865at2759"/>
<dbReference type="AlphaFoldDB" id="A0A9W7BH77"/>
<evidence type="ECO:0000313" key="2">
    <source>
        <dbReference type="Proteomes" id="UP001165085"/>
    </source>
</evidence>
<keyword evidence="2" id="KW-1185">Reference proteome</keyword>
<organism evidence="1 2">
    <name type="scientific">Triparma strigata</name>
    <dbReference type="NCBI Taxonomy" id="1606541"/>
    <lineage>
        <taxon>Eukaryota</taxon>
        <taxon>Sar</taxon>
        <taxon>Stramenopiles</taxon>
        <taxon>Ochrophyta</taxon>
        <taxon>Bolidophyceae</taxon>
        <taxon>Parmales</taxon>
        <taxon>Triparmaceae</taxon>
        <taxon>Triparma</taxon>
    </lineage>
</organism>
<accession>A0A9W7BH77</accession>
<proteinExistence type="predicted"/>
<evidence type="ECO:0000313" key="1">
    <source>
        <dbReference type="EMBL" id="GMH90411.1"/>
    </source>
</evidence>